<dbReference type="SUPFAM" id="SSF52172">
    <property type="entry name" value="CheY-like"/>
    <property type="match status" value="1"/>
</dbReference>
<organism evidence="1 2">
    <name type="scientific">Nibrella saemangeumensis</name>
    <dbReference type="NCBI Taxonomy" id="1084526"/>
    <lineage>
        <taxon>Bacteria</taxon>
        <taxon>Pseudomonadati</taxon>
        <taxon>Bacteroidota</taxon>
        <taxon>Cytophagia</taxon>
        <taxon>Cytophagales</taxon>
        <taxon>Spirosomataceae</taxon>
        <taxon>Nibrella</taxon>
    </lineage>
</organism>
<comment type="caution">
    <text evidence="1">The sequence shown here is derived from an EMBL/GenBank/DDBJ whole genome shotgun (WGS) entry which is preliminary data.</text>
</comment>
<dbReference type="EMBL" id="BAABHD010000021">
    <property type="protein sequence ID" value="GAA4452207.1"/>
    <property type="molecule type" value="Genomic_DNA"/>
</dbReference>
<name>A0ABP8MNA1_9BACT</name>
<gene>
    <name evidence="1" type="ORF">GCM10023189_15240</name>
</gene>
<sequence>MMGRHNTIWIIDDWQSCQTAEHLWGLTYKQYTVVPLYTESMLVAHLESTQQAPAIILLGHLPGKHNQLRLLHALKAHDGTSLTPIIVLTKAADTAYLREAYALRANACVEKPSSPEEYIPLITLTCDYWFNCCTLPAHITASI</sequence>
<evidence type="ECO:0000313" key="1">
    <source>
        <dbReference type="EMBL" id="GAA4452207.1"/>
    </source>
</evidence>
<evidence type="ECO:0008006" key="3">
    <source>
        <dbReference type="Google" id="ProtNLM"/>
    </source>
</evidence>
<keyword evidence="2" id="KW-1185">Reference proteome</keyword>
<dbReference type="InterPro" id="IPR011006">
    <property type="entry name" value="CheY-like_superfamily"/>
</dbReference>
<dbReference type="Gene3D" id="3.40.50.2300">
    <property type="match status" value="1"/>
</dbReference>
<proteinExistence type="predicted"/>
<accession>A0ABP8MNA1</accession>
<protein>
    <recommendedName>
        <fullName evidence="3">Response regulator</fullName>
    </recommendedName>
</protein>
<dbReference type="RefSeq" id="WP_345242193.1">
    <property type="nucleotide sequence ID" value="NZ_BAABHD010000021.1"/>
</dbReference>
<dbReference type="Proteomes" id="UP001501175">
    <property type="component" value="Unassembled WGS sequence"/>
</dbReference>
<reference evidence="2" key="1">
    <citation type="journal article" date="2019" name="Int. J. Syst. Evol. Microbiol.">
        <title>The Global Catalogue of Microorganisms (GCM) 10K type strain sequencing project: providing services to taxonomists for standard genome sequencing and annotation.</title>
        <authorList>
            <consortium name="The Broad Institute Genomics Platform"/>
            <consortium name="The Broad Institute Genome Sequencing Center for Infectious Disease"/>
            <person name="Wu L."/>
            <person name="Ma J."/>
        </authorList>
    </citation>
    <scope>NUCLEOTIDE SEQUENCE [LARGE SCALE GENOMIC DNA]</scope>
    <source>
        <strain evidence="2">JCM 17927</strain>
    </source>
</reference>
<evidence type="ECO:0000313" key="2">
    <source>
        <dbReference type="Proteomes" id="UP001501175"/>
    </source>
</evidence>